<evidence type="ECO:0000313" key="3">
    <source>
        <dbReference type="Proteomes" id="UP000239757"/>
    </source>
</evidence>
<dbReference type="AlphaFoldDB" id="A0A2P5W0I3"/>
<gene>
    <name evidence="2" type="ORF">GOBAR_AA36135</name>
</gene>
<organism evidence="2 3">
    <name type="scientific">Gossypium barbadense</name>
    <name type="common">Sea Island cotton</name>
    <name type="synonym">Hibiscus barbadensis</name>
    <dbReference type="NCBI Taxonomy" id="3634"/>
    <lineage>
        <taxon>Eukaryota</taxon>
        <taxon>Viridiplantae</taxon>
        <taxon>Streptophyta</taxon>
        <taxon>Embryophyta</taxon>
        <taxon>Tracheophyta</taxon>
        <taxon>Spermatophyta</taxon>
        <taxon>Magnoliopsida</taxon>
        <taxon>eudicotyledons</taxon>
        <taxon>Gunneridae</taxon>
        <taxon>Pentapetalae</taxon>
        <taxon>rosids</taxon>
        <taxon>malvids</taxon>
        <taxon>Malvales</taxon>
        <taxon>Malvaceae</taxon>
        <taxon>Malvoideae</taxon>
        <taxon>Gossypium</taxon>
    </lineage>
</organism>
<name>A0A2P5W0I3_GOSBA</name>
<accession>A0A2P5W0I3</accession>
<proteinExistence type="predicted"/>
<dbReference type="OrthoDB" id="10545001at2759"/>
<evidence type="ECO:0000313" key="2">
    <source>
        <dbReference type="EMBL" id="PPR84578.1"/>
    </source>
</evidence>
<dbReference type="Proteomes" id="UP000239757">
    <property type="component" value="Unassembled WGS sequence"/>
</dbReference>
<dbReference type="EMBL" id="KZ669787">
    <property type="protein sequence ID" value="PPR84578.1"/>
    <property type="molecule type" value="Genomic_DNA"/>
</dbReference>
<reference evidence="2 3" key="1">
    <citation type="submission" date="2015-01" db="EMBL/GenBank/DDBJ databases">
        <title>Genome of allotetraploid Gossypium barbadense reveals genomic plasticity and fiber elongation in cotton evolution.</title>
        <authorList>
            <person name="Chen X."/>
            <person name="Liu X."/>
            <person name="Zhao B."/>
            <person name="Zheng H."/>
            <person name="Hu Y."/>
            <person name="Lu G."/>
            <person name="Yang C."/>
            <person name="Chen J."/>
            <person name="Shan C."/>
            <person name="Zhang L."/>
            <person name="Zhou Y."/>
            <person name="Wang L."/>
            <person name="Guo W."/>
            <person name="Bai Y."/>
            <person name="Ruan J."/>
            <person name="Shangguan X."/>
            <person name="Mao Y."/>
            <person name="Jiang J."/>
            <person name="Zhu Y."/>
            <person name="Lei J."/>
            <person name="Kang H."/>
            <person name="Chen S."/>
            <person name="He X."/>
            <person name="Wang R."/>
            <person name="Wang Y."/>
            <person name="Chen J."/>
            <person name="Wang L."/>
            <person name="Yu S."/>
            <person name="Wang B."/>
            <person name="Wei J."/>
            <person name="Song S."/>
            <person name="Lu X."/>
            <person name="Gao Z."/>
            <person name="Gu W."/>
            <person name="Deng X."/>
            <person name="Ma D."/>
            <person name="Wang S."/>
            <person name="Liang W."/>
            <person name="Fang L."/>
            <person name="Cai C."/>
            <person name="Zhu X."/>
            <person name="Zhou B."/>
            <person name="Zhang Y."/>
            <person name="Chen Z."/>
            <person name="Xu S."/>
            <person name="Zhu R."/>
            <person name="Wang S."/>
            <person name="Zhang T."/>
            <person name="Zhao G."/>
        </authorList>
    </citation>
    <scope>NUCLEOTIDE SEQUENCE [LARGE SCALE GENOMIC DNA]</scope>
    <source>
        <strain evidence="3">cv. Xinhai21</strain>
        <tissue evidence="2">Leaf</tissue>
    </source>
</reference>
<evidence type="ECO:0000256" key="1">
    <source>
        <dbReference type="SAM" id="MobiDB-lite"/>
    </source>
</evidence>
<feature type="region of interest" description="Disordered" evidence="1">
    <location>
        <begin position="240"/>
        <end position="259"/>
    </location>
</feature>
<sequence length="415" mass="47402">MILAFPGLTLGMLSERLMVHQVFIPSTRPIEEFLESEWPPNQSLKEWGFIDDSKHGTHRVQWSFVGFLNRHIWSSQLFLVDGFEPIRVQSMRTCYSWFKQGGSFGSGPRILEEIGRYTNQVGSNFELAIKNLFQPFPLGNVYLVMPKNKQNLCVSAIQEKEEAKQRGHERIYGAYITFCHGGINGGKLTRGVCNNAQGRNEPAMKLLEVVQAHYQKFIKLMRRKKKNGVQEYDVRRISTHGQTRGIGGNDDYNGQRQSQGVYGEDLPLQALGVTIQILRVNELLKKKSGRNHNPLERLFDILRKPNIIQAKPPNSIMRIDMDQIYKFHQGARGHSIQVCPTFREHIQCLLDSFQQEILEGAKTNEIKMLDVKPITIVYGKKTPIGKESISKAVQDDVLVIKVPGPFKYGDDQRVH</sequence>
<protein>
    <submittedName>
        <fullName evidence="2">Uncharacterized protein</fullName>
    </submittedName>
</protein>